<dbReference type="HAMAP" id="MF_02060">
    <property type="entry name" value="tRNA_methyltr_TrmH"/>
    <property type="match status" value="1"/>
</dbReference>
<dbReference type="EC" id="2.1.1.34" evidence="7"/>
<evidence type="ECO:0000256" key="5">
    <source>
        <dbReference type="ARBA" id="ARBA00022694"/>
    </source>
</evidence>
<protein>
    <recommendedName>
        <fullName evidence="7">tRNA (guanosine(18)-2'-O)-methyltransferase</fullName>
        <ecNumber evidence="7">2.1.1.34</ecNumber>
    </recommendedName>
    <alternativeName>
        <fullName evidence="7">tRNA [Gm18] methyltransferase</fullName>
    </alternativeName>
</protein>
<reference evidence="10" key="1">
    <citation type="submission" date="2016-11" db="EMBL/GenBank/DDBJ databases">
        <authorList>
            <person name="Varghese N."/>
            <person name="Submissions S."/>
        </authorList>
    </citation>
    <scope>NUCLEOTIDE SEQUENCE [LARGE SCALE GENOMIC DNA]</scope>
    <source>
        <strain evidence="10">DSM 17456</strain>
    </source>
</reference>
<dbReference type="InterPro" id="IPR029026">
    <property type="entry name" value="tRNA_m1G_MTases_N"/>
</dbReference>
<accession>A0A1N6IBU6</accession>
<dbReference type="GO" id="GO:0000049">
    <property type="term" value="F:tRNA binding"/>
    <property type="evidence" value="ECO:0007669"/>
    <property type="project" value="UniProtKB-UniRule"/>
</dbReference>
<dbReference type="STRING" id="1121457.SAMN02745161_2603"/>
<keyword evidence="3 7" id="KW-0808">Transferase</keyword>
<dbReference type="GO" id="GO:0002938">
    <property type="term" value="P:tRNA guanine ribose methylation"/>
    <property type="evidence" value="ECO:0007669"/>
    <property type="project" value="UniProtKB-UniRule"/>
</dbReference>
<keyword evidence="6 7" id="KW-0694">RNA-binding</keyword>
<evidence type="ECO:0000259" key="8">
    <source>
        <dbReference type="Pfam" id="PF00588"/>
    </source>
</evidence>
<evidence type="ECO:0000256" key="3">
    <source>
        <dbReference type="ARBA" id="ARBA00022679"/>
    </source>
</evidence>
<comment type="caution">
    <text evidence="7">Lacks conserved residue(s) required for the propagation of feature annotation.</text>
</comment>
<keyword evidence="10" id="KW-1185">Reference proteome</keyword>
<feature type="binding site" evidence="7">
    <location>
        <position position="182"/>
    </location>
    <ligand>
        <name>S-adenosyl-L-methionine</name>
        <dbReference type="ChEBI" id="CHEBI:59789"/>
    </ligand>
</feature>
<evidence type="ECO:0000313" key="10">
    <source>
        <dbReference type="Proteomes" id="UP000184694"/>
    </source>
</evidence>
<dbReference type="Gene3D" id="3.40.1280.10">
    <property type="match status" value="1"/>
</dbReference>
<dbReference type="InterPro" id="IPR033671">
    <property type="entry name" value="TrmH"/>
</dbReference>
<gene>
    <name evidence="7" type="primary">trmH</name>
    <name evidence="9" type="ORF">SAMN02745161_2603</name>
</gene>
<keyword evidence="5 7" id="KW-0819">tRNA processing</keyword>
<dbReference type="Proteomes" id="UP000184694">
    <property type="component" value="Unassembled WGS sequence"/>
</dbReference>
<keyword evidence="4 7" id="KW-0949">S-adenosyl-L-methionine</keyword>
<name>A0A1N6IBU6_9BACT</name>
<evidence type="ECO:0000256" key="6">
    <source>
        <dbReference type="ARBA" id="ARBA00022884"/>
    </source>
</evidence>
<feature type="binding site" evidence="7">
    <location>
        <position position="139"/>
    </location>
    <ligand>
        <name>S-adenosyl-L-methionine</name>
        <dbReference type="ChEBI" id="CHEBI:59789"/>
    </ligand>
</feature>
<comment type="function">
    <text evidence="7">Catalyzes the 2'-O methylation of guanosine at position 18 in tRNA.</text>
</comment>
<feature type="domain" description="tRNA/rRNA methyltransferase SpoU type" evidence="8">
    <location>
        <begin position="62"/>
        <end position="201"/>
    </location>
</feature>
<organism evidence="9 10">
    <name type="scientific">Halodesulfovibrio marinisediminis DSM 17456</name>
    <dbReference type="NCBI Taxonomy" id="1121457"/>
    <lineage>
        <taxon>Bacteria</taxon>
        <taxon>Pseudomonadati</taxon>
        <taxon>Thermodesulfobacteriota</taxon>
        <taxon>Desulfovibrionia</taxon>
        <taxon>Desulfovibrionales</taxon>
        <taxon>Desulfovibrionaceae</taxon>
        <taxon>Halodesulfovibrio</taxon>
    </lineage>
</organism>
<dbReference type="Pfam" id="PF00588">
    <property type="entry name" value="SpoU_methylase"/>
    <property type="match status" value="1"/>
</dbReference>
<sequence length="234" mass="26242">MACPDGLNSVLHQVMALNTTTNLLPVLSGKFDRIYGVQMTKERTPERTAKLERVLKLRQKDLTLVMANVHDPHNVSAILRSCDAFGVPKVHLYYTDTPFPKLGNKSSASARKWVDTERHDNTDDLMKSLRAQGMKVLATSCSPNAKPLRDYDLSEPTAIIMGNEHRGTDPELVEVADGEVYIPMFGMIQSFNVSVAAAVILSEASRQRQLSGKYDQPTYTEEEYKAVLEDWLER</sequence>
<dbReference type="GO" id="GO:0141100">
    <property type="term" value="F:tRNA (guanine(18)-2'-O)-methyltransferase activity"/>
    <property type="evidence" value="ECO:0007669"/>
    <property type="project" value="UniProtKB-UniRule"/>
</dbReference>
<keyword evidence="1 7" id="KW-0820">tRNA-binding</keyword>
<dbReference type="EMBL" id="FSRG01000006">
    <property type="protein sequence ID" value="SIO29459.1"/>
    <property type="molecule type" value="Genomic_DNA"/>
</dbReference>
<dbReference type="InterPro" id="IPR001537">
    <property type="entry name" value="SpoU_MeTrfase"/>
</dbReference>
<evidence type="ECO:0000256" key="2">
    <source>
        <dbReference type="ARBA" id="ARBA00022603"/>
    </source>
</evidence>
<dbReference type="InterPro" id="IPR029028">
    <property type="entry name" value="Alpha/beta_knot_MTases"/>
</dbReference>
<dbReference type="AlphaFoldDB" id="A0A1N6IBU6"/>
<evidence type="ECO:0000256" key="7">
    <source>
        <dbReference type="HAMAP-Rule" id="MF_02060"/>
    </source>
</evidence>
<dbReference type="PANTHER" id="PTHR43453:SF1">
    <property type="entry name" value="TRNA_RRNA METHYLTRANSFERASE SPOU TYPE DOMAIN-CONTAINING PROTEIN"/>
    <property type="match status" value="1"/>
</dbReference>
<proteinExistence type="inferred from homology"/>
<dbReference type="PANTHER" id="PTHR43453">
    <property type="entry name" value="RRNA METHYLASE-LIKE"/>
    <property type="match status" value="1"/>
</dbReference>
<comment type="similarity">
    <text evidence="7">Belongs to the class IV-like SAM-binding methyltransferase superfamily. RNA methyltransferase TrmH family.</text>
</comment>
<comment type="catalytic activity">
    <reaction evidence="7">
        <text>guanosine(18) in tRNA + S-adenosyl-L-methionine = 2'-O-methylguanosine(18) in tRNA + S-adenosyl-L-homocysteine + H(+)</text>
        <dbReference type="Rhea" id="RHEA:20077"/>
        <dbReference type="Rhea" id="RHEA-COMP:10190"/>
        <dbReference type="Rhea" id="RHEA-COMP:10192"/>
        <dbReference type="ChEBI" id="CHEBI:15378"/>
        <dbReference type="ChEBI" id="CHEBI:57856"/>
        <dbReference type="ChEBI" id="CHEBI:59789"/>
        <dbReference type="ChEBI" id="CHEBI:74269"/>
        <dbReference type="ChEBI" id="CHEBI:74445"/>
        <dbReference type="EC" id="2.1.1.34"/>
    </reaction>
</comment>
<dbReference type="SUPFAM" id="SSF75217">
    <property type="entry name" value="alpha/beta knot"/>
    <property type="match status" value="1"/>
</dbReference>
<evidence type="ECO:0000256" key="1">
    <source>
        <dbReference type="ARBA" id="ARBA00022555"/>
    </source>
</evidence>
<evidence type="ECO:0000313" key="9">
    <source>
        <dbReference type="EMBL" id="SIO29459.1"/>
    </source>
</evidence>
<keyword evidence="2 7" id="KW-0489">Methyltransferase</keyword>
<dbReference type="CDD" id="cd18092">
    <property type="entry name" value="SpoU-like_TrmH"/>
    <property type="match status" value="1"/>
</dbReference>
<evidence type="ECO:0000256" key="4">
    <source>
        <dbReference type="ARBA" id="ARBA00022691"/>
    </source>
</evidence>